<dbReference type="Proteomes" id="UP001165960">
    <property type="component" value="Unassembled WGS sequence"/>
</dbReference>
<dbReference type="EMBL" id="QTSX02005822">
    <property type="protein sequence ID" value="KAJ9057140.1"/>
    <property type="molecule type" value="Genomic_DNA"/>
</dbReference>
<name>A0ACC2S495_9FUNG</name>
<protein>
    <submittedName>
        <fullName evidence="1">Uncharacterized protein</fullName>
    </submittedName>
</protein>
<gene>
    <name evidence="1" type="ORF">DSO57_1025392</name>
</gene>
<comment type="caution">
    <text evidence="1">The sequence shown here is derived from an EMBL/GenBank/DDBJ whole genome shotgun (WGS) entry which is preliminary data.</text>
</comment>
<proteinExistence type="predicted"/>
<accession>A0ACC2S495</accession>
<keyword evidence="2" id="KW-1185">Reference proteome</keyword>
<organism evidence="1 2">
    <name type="scientific">Entomophthora muscae</name>
    <dbReference type="NCBI Taxonomy" id="34485"/>
    <lineage>
        <taxon>Eukaryota</taxon>
        <taxon>Fungi</taxon>
        <taxon>Fungi incertae sedis</taxon>
        <taxon>Zoopagomycota</taxon>
        <taxon>Entomophthoromycotina</taxon>
        <taxon>Entomophthoromycetes</taxon>
        <taxon>Entomophthorales</taxon>
        <taxon>Entomophthoraceae</taxon>
        <taxon>Entomophthora</taxon>
    </lineage>
</organism>
<evidence type="ECO:0000313" key="1">
    <source>
        <dbReference type="EMBL" id="KAJ9057140.1"/>
    </source>
</evidence>
<evidence type="ECO:0000313" key="2">
    <source>
        <dbReference type="Proteomes" id="UP001165960"/>
    </source>
</evidence>
<sequence length="148" mass="16594">MHLMCGEISKENKEEKVKKPEYRHKIYNCSGGKSGGCEKIIGKLVMYKEQKPNSLPFGAGHFNFTTLELMSYHTNSLHPHIYFYKEGGHPLVESSATASPFHQAPAFTAANTHTGEREGASYDLPTLSQFMLKYQCPQDMVLGQPLLL</sequence>
<reference evidence="1" key="1">
    <citation type="submission" date="2022-04" db="EMBL/GenBank/DDBJ databases">
        <title>Genome of the entomopathogenic fungus Entomophthora muscae.</title>
        <authorList>
            <person name="Elya C."/>
            <person name="Lovett B.R."/>
            <person name="Lee E."/>
            <person name="Macias A.M."/>
            <person name="Hajek A.E."/>
            <person name="De Bivort B.L."/>
            <person name="Kasson M.T."/>
            <person name="De Fine Licht H.H."/>
            <person name="Stajich J.E."/>
        </authorList>
    </citation>
    <scope>NUCLEOTIDE SEQUENCE</scope>
    <source>
        <strain evidence="1">Berkeley</strain>
    </source>
</reference>